<accession>A0ABP0FI45</accession>
<dbReference type="Proteomes" id="UP001642483">
    <property type="component" value="Unassembled WGS sequence"/>
</dbReference>
<evidence type="ECO:0000256" key="5">
    <source>
        <dbReference type="ARBA" id="ARBA00022723"/>
    </source>
</evidence>
<keyword evidence="7" id="KW-0863">Zinc-finger</keyword>
<gene>
    <name evidence="11" type="ORF">CVLEPA_LOCUS9578</name>
</gene>
<keyword evidence="9" id="KW-0472">Membrane</keyword>
<keyword evidence="12" id="KW-1185">Reference proteome</keyword>
<proteinExistence type="predicted"/>
<dbReference type="InterPro" id="IPR002219">
    <property type="entry name" value="PKC_DAG/PE"/>
</dbReference>
<evidence type="ECO:0000256" key="1">
    <source>
        <dbReference type="ARBA" id="ARBA00004413"/>
    </source>
</evidence>
<evidence type="ECO:0000256" key="2">
    <source>
        <dbReference type="ARBA" id="ARBA00004496"/>
    </source>
</evidence>
<keyword evidence="5" id="KW-0479">Metal-binding</keyword>
<protein>
    <recommendedName>
        <fullName evidence="10">Phorbol-ester/DAG-type domain-containing protein</fullName>
    </recommendedName>
</protein>
<evidence type="ECO:0000256" key="9">
    <source>
        <dbReference type="ARBA" id="ARBA00023136"/>
    </source>
</evidence>
<evidence type="ECO:0000313" key="12">
    <source>
        <dbReference type="Proteomes" id="UP001642483"/>
    </source>
</evidence>
<evidence type="ECO:0000259" key="10">
    <source>
        <dbReference type="PROSITE" id="PS50081"/>
    </source>
</evidence>
<comment type="caution">
    <text evidence="11">The sequence shown here is derived from an EMBL/GenBank/DDBJ whole genome shotgun (WGS) entry which is preliminary data.</text>
</comment>
<evidence type="ECO:0000256" key="7">
    <source>
        <dbReference type="ARBA" id="ARBA00022771"/>
    </source>
</evidence>
<evidence type="ECO:0000256" key="6">
    <source>
        <dbReference type="ARBA" id="ARBA00022737"/>
    </source>
</evidence>
<keyword evidence="8" id="KW-0862">Zinc</keyword>
<reference evidence="11 12" key="1">
    <citation type="submission" date="2024-02" db="EMBL/GenBank/DDBJ databases">
        <authorList>
            <person name="Daric V."/>
            <person name="Darras S."/>
        </authorList>
    </citation>
    <scope>NUCLEOTIDE SEQUENCE [LARGE SCALE GENOMIC DNA]</scope>
</reference>
<keyword evidence="4" id="KW-0963">Cytoplasm</keyword>
<dbReference type="PANTHER" id="PTHR15135:SF7">
    <property type="entry name" value="STAC-LIKE, ISOFORM J"/>
    <property type="match status" value="1"/>
</dbReference>
<name>A0ABP0FI45_CLALP</name>
<dbReference type="EMBL" id="CAWYQH010000057">
    <property type="protein sequence ID" value="CAK8679330.1"/>
    <property type="molecule type" value="Genomic_DNA"/>
</dbReference>
<comment type="subcellular location">
    <subcellularLocation>
        <location evidence="1">Cell membrane</location>
        <topology evidence="1">Peripheral membrane protein</topology>
        <orientation evidence="1">Cytoplasmic side</orientation>
    </subcellularLocation>
    <subcellularLocation>
        <location evidence="2">Cytoplasm</location>
    </subcellularLocation>
</comment>
<dbReference type="PANTHER" id="PTHR15135">
    <property type="entry name" value="STAC"/>
    <property type="match status" value="1"/>
</dbReference>
<dbReference type="InterPro" id="IPR039688">
    <property type="entry name" value="STAC1/2/3"/>
</dbReference>
<evidence type="ECO:0000256" key="4">
    <source>
        <dbReference type="ARBA" id="ARBA00022490"/>
    </source>
</evidence>
<keyword evidence="3" id="KW-1003">Cell membrane</keyword>
<dbReference type="PROSITE" id="PS50081">
    <property type="entry name" value="ZF_DAG_PE_2"/>
    <property type="match status" value="1"/>
</dbReference>
<evidence type="ECO:0000256" key="8">
    <source>
        <dbReference type="ARBA" id="ARBA00022833"/>
    </source>
</evidence>
<dbReference type="InterPro" id="IPR046349">
    <property type="entry name" value="C1-like_sf"/>
</dbReference>
<dbReference type="Pfam" id="PF00130">
    <property type="entry name" value="C1_1"/>
    <property type="match status" value="1"/>
</dbReference>
<sequence length="176" mass="20047">METAESVRKSKSQSSKAVEQIPKILLEGVELNADNCNFSNILNKRNAEKNPKDGEQSRLPSTTSFKRCPEMLSKFLFGDNKEQKEISLNHHVFIKYKFKKATFCDVCQRLLLDYCEKRSSLMSGNMEPQRDGLRCKICKSNLHFTCTDAIEPCKGSPNLCCFLGKTENPADLSKRR</sequence>
<feature type="domain" description="Phorbol-ester/DAG-type" evidence="10">
    <location>
        <begin position="90"/>
        <end position="153"/>
    </location>
</feature>
<dbReference type="Gene3D" id="3.30.60.20">
    <property type="match status" value="1"/>
</dbReference>
<dbReference type="SUPFAM" id="SSF57889">
    <property type="entry name" value="Cysteine-rich domain"/>
    <property type="match status" value="1"/>
</dbReference>
<evidence type="ECO:0000313" key="11">
    <source>
        <dbReference type="EMBL" id="CAK8679330.1"/>
    </source>
</evidence>
<keyword evidence="6" id="KW-0677">Repeat</keyword>
<organism evidence="11 12">
    <name type="scientific">Clavelina lepadiformis</name>
    <name type="common">Light-bulb sea squirt</name>
    <name type="synonym">Ascidia lepadiformis</name>
    <dbReference type="NCBI Taxonomy" id="159417"/>
    <lineage>
        <taxon>Eukaryota</taxon>
        <taxon>Metazoa</taxon>
        <taxon>Chordata</taxon>
        <taxon>Tunicata</taxon>
        <taxon>Ascidiacea</taxon>
        <taxon>Aplousobranchia</taxon>
        <taxon>Clavelinidae</taxon>
        <taxon>Clavelina</taxon>
    </lineage>
</organism>
<evidence type="ECO:0000256" key="3">
    <source>
        <dbReference type="ARBA" id="ARBA00022475"/>
    </source>
</evidence>